<dbReference type="InterPro" id="IPR003439">
    <property type="entry name" value="ABC_transporter-like_ATP-bd"/>
</dbReference>
<feature type="transmembrane region" description="Helical" evidence="8">
    <location>
        <begin position="54"/>
        <end position="73"/>
    </location>
</feature>
<name>A0ABW1CEV1_9ACTN</name>
<dbReference type="InterPro" id="IPR011527">
    <property type="entry name" value="ABC1_TM_dom"/>
</dbReference>
<gene>
    <name evidence="11" type="ORF">ACFPZ3_10125</name>
</gene>
<dbReference type="PANTHER" id="PTHR43394:SF1">
    <property type="entry name" value="ATP-BINDING CASSETTE SUB-FAMILY B MEMBER 10, MITOCHONDRIAL"/>
    <property type="match status" value="1"/>
</dbReference>
<evidence type="ECO:0000256" key="1">
    <source>
        <dbReference type="ARBA" id="ARBA00004651"/>
    </source>
</evidence>
<dbReference type="InterPro" id="IPR039421">
    <property type="entry name" value="Type_1_exporter"/>
</dbReference>
<evidence type="ECO:0000256" key="4">
    <source>
        <dbReference type="ARBA" id="ARBA00022840"/>
    </source>
</evidence>
<dbReference type="Gene3D" id="1.20.1560.10">
    <property type="entry name" value="ABC transporter type 1, transmembrane domain"/>
    <property type="match status" value="1"/>
</dbReference>
<dbReference type="Pfam" id="PF00664">
    <property type="entry name" value="ABC_membrane"/>
    <property type="match status" value="1"/>
</dbReference>
<dbReference type="EMBL" id="JBHSPA010000013">
    <property type="protein sequence ID" value="MFC5824206.1"/>
    <property type="molecule type" value="Genomic_DNA"/>
</dbReference>
<evidence type="ECO:0000256" key="8">
    <source>
        <dbReference type="SAM" id="Phobius"/>
    </source>
</evidence>
<sequence length="646" mass="69018">MPTDRSSSRRATSPRPATVDTPQRMTERTVQSAPKNVTIRSLRRLRPYLRSHRWKLRTATALAALASILALAMPQVLKWIVDGPVAHREPSQVVLGGLALLLLGVTEALIFGVRRRLMAAPLADIEAGMRADFHRHTQWLPIASHDGWPSGQLLSRGTTDLQVIHTFVSGPRTFLPVHAATLGIGAAILISQQWLLAVIVLAPIPLLIILSYRFESSYAEATRRAQDLSGDLTTAVLESVAGIRVIKGFRRSEDLINRFRNQVRGVREAELHKARLLGDASALITALQGLATACALVLGAIQVAHGHLSTGSLVAFLGTAAVLGPAVGQTGPLLAGCYDGAAAANRFFEVLDEPVVTETRLEIATADRAADTGSSTDPPTATEPDDTPRRRTQGPAELVLDGVCFRYPDAAPDGPPALSDINLRIAPGETLAVVGATGSGKTTLASLIPRLYDPLEGRIMLDGVETASMSRAELRSMVAIAFDEPVLFSGTVMDNVLMGAEADASELDSALRSAHADEFVYGLAEGIRTRVGEKGMSLSGGQRQRIALARVMVRRPRVVVLDDPLSALDMRTEAQIQDALREVLASTTALVIAHRPSSVLLADRVAMLAGGRVVAVGTHEELLRTSPEYAALMTPIETAADREEGP</sequence>
<dbReference type="PROSITE" id="PS00211">
    <property type="entry name" value="ABC_TRANSPORTER_1"/>
    <property type="match status" value="1"/>
</dbReference>
<feature type="compositionally biased region" description="Low complexity" evidence="7">
    <location>
        <begin position="9"/>
        <end position="18"/>
    </location>
</feature>
<accession>A0ABW1CEV1</accession>
<keyword evidence="4 11" id="KW-0067">ATP-binding</keyword>
<dbReference type="PROSITE" id="PS50929">
    <property type="entry name" value="ABC_TM1F"/>
    <property type="match status" value="1"/>
</dbReference>
<dbReference type="SMART" id="SM00382">
    <property type="entry name" value="AAA"/>
    <property type="match status" value="1"/>
</dbReference>
<organism evidence="11 12">
    <name type="scientific">Nonomuraea insulae</name>
    <dbReference type="NCBI Taxonomy" id="1616787"/>
    <lineage>
        <taxon>Bacteria</taxon>
        <taxon>Bacillati</taxon>
        <taxon>Actinomycetota</taxon>
        <taxon>Actinomycetes</taxon>
        <taxon>Streptosporangiales</taxon>
        <taxon>Streptosporangiaceae</taxon>
        <taxon>Nonomuraea</taxon>
    </lineage>
</organism>
<dbReference type="InterPro" id="IPR003593">
    <property type="entry name" value="AAA+_ATPase"/>
</dbReference>
<reference evidence="12" key="1">
    <citation type="journal article" date="2019" name="Int. J. Syst. Evol. Microbiol.">
        <title>The Global Catalogue of Microorganisms (GCM) 10K type strain sequencing project: providing services to taxonomists for standard genome sequencing and annotation.</title>
        <authorList>
            <consortium name="The Broad Institute Genomics Platform"/>
            <consortium name="The Broad Institute Genome Sequencing Center for Infectious Disease"/>
            <person name="Wu L."/>
            <person name="Ma J."/>
        </authorList>
    </citation>
    <scope>NUCLEOTIDE SEQUENCE [LARGE SCALE GENOMIC DNA]</scope>
    <source>
        <strain evidence="12">CCUG 53903</strain>
    </source>
</reference>
<proteinExistence type="predicted"/>
<keyword evidence="12" id="KW-1185">Reference proteome</keyword>
<feature type="region of interest" description="Disordered" evidence="7">
    <location>
        <begin position="1"/>
        <end position="28"/>
    </location>
</feature>
<keyword evidence="3" id="KW-0547">Nucleotide-binding</keyword>
<evidence type="ECO:0000259" key="10">
    <source>
        <dbReference type="PROSITE" id="PS50929"/>
    </source>
</evidence>
<feature type="transmembrane region" description="Helical" evidence="8">
    <location>
        <begin position="194"/>
        <end position="214"/>
    </location>
</feature>
<feature type="transmembrane region" description="Helical" evidence="8">
    <location>
        <begin position="93"/>
        <end position="113"/>
    </location>
</feature>
<evidence type="ECO:0000313" key="11">
    <source>
        <dbReference type="EMBL" id="MFC5824206.1"/>
    </source>
</evidence>
<evidence type="ECO:0000256" key="2">
    <source>
        <dbReference type="ARBA" id="ARBA00022692"/>
    </source>
</evidence>
<protein>
    <submittedName>
        <fullName evidence="11">ABC transporter ATP-binding protein</fullName>
    </submittedName>
</protein>
<evidence type="ECO:0000256" key="7">
    <source>
        <dbReference type="SAM" id="MobiDB-lite"/>
    </source>
</evidence>
<feature type="region of interest" description="Disordered" evidence="7">
    <location>
        <begin position="363"/>
        <end position="393"/>
    </location>
</feature>
<dbReference type="Proteomes" id="UP001596058">
    <property type="component" value="Unassembled WGS sequence"/>
</dbReference>
<comment type="subcellular location">
    <subcellularLocation>
        <location evidence="1">Cell membrane</location>
        <topology evidence="1">Multi-pass membrane protein</topology>
    </subcellularLocation>
</comment>
<dbReference type="Pfam" id="PF00005">
    <property type="entry name" value="ABC_tran"/>
    <property type="match status" value="1"/>
</dbReference>
<evidence type="ECO:0000256" key="5">
    <source>
        <dbReference type="ARBA" id="ARBA00022989"/>
    </source>
</evidence>
<dbReference type="GO" id="GO:0005524">
    <property type="term" value="F:ATP binding"/>
    <property type="evidence" value="ECO:0007669"/>
    <property type="project" value="UniProtKB-KW"/>
</dbReference>
<dbReference type="PANTHER" id="PTHR43394">
    <property type="entry name" value="ATP-DEPENDENT PERMEASE MDL1, MITOCHONDRIAL"/>
    <property type="match status" value="1"/>
</dbReference>
<comment type="caution">
    <text evidence="11">The sequence shown here is derived from an EMBL/GenBank/DDBJ whole genome shotgun (WGS) entry which is preliminary data.</text>
</comment>
<evidence type="ECO:0000256" key="6">
    <source>
        <dbReference type="ARBA" id="ARBA00023136"/>
    </source>
</evidence>
<evidence type="ECO:0000259" key="9">
    <source>
        <dbReference type="PROSITE" id="PS50893"/>
    </source>
</evidence>
<keyword evidence="6 8" id="KW-0472">Membrane</keyword>
<dbReference type="SUPFAM" id="SSF52540">
    <property type="entry name" value="P-loop containing nucleoside triphosphate hydrolases"/>
    <property type="match status" value="1"/>
</dbReference>
<feature type="domain" description="ABC transmembrane type-1" evidence="10">
    <location>
        <begin position="59"/>
        <end position="335"/>
    </location>
</feature>
<keyword evidence="5 8" id="KW-1133">Transmembrane helix</keyword>
<keyword evidence="2 8" id="KW-0812">Transmembrane</keyword>
<dbReference type="Gene3D" id="3.40.50.300">
    <property type="entry name" value="P-loop containing nucleotide triphosphate hydrolases"/>
    <property type="match status" value="1"/>
</dbReference>
<dbReference type="InterPro" id="IPR027417">
    <property type="entry name" value="P-loop_NTPase"/>
</dbReference>
<dbReference type="InterPro" id="IPR036640">
    <property type="entry name" value="ABC1_TM_sf"/>
</dbReference>
<evidence type="ECO:0000256" key="3">
    <source>
        <dbReference type="ARBA" id="ARBA00022741"/>
    </source>
</evidence>
<dbReference type="SUPFAM" id="SSF90123">
    <property type="entry name" value="ABC transporter transmembrane region"/>
    <property type="match status" value="1"/>
</dbReference>
<evidence type="ECO:0000313" key="12">
    <source>
        <dbReference type="Proteomes" id="UP001596058"/>
    </source>
</evidence>
<dbReference type="PROSITE" id="PS50893">
    <property type="entry name" value="ABC_TRANSPORTER_2"/>
    <property type="match status" value="1"/>
</dbReference>
<dbReference type="InterPro" id="IPR017871">
    <property type="entry name" value="ABC_transporter-like_CS"/>
</dbReference>
<feature type="domain" description="ABC transporter" evidence="9">
    <location>
        <begin position="398"/>
        <end position="635"/>
    </location>
</feature>
<dbReference type="RefSeq" id="WP_379513735.1">
    <property type="nucleotide sequence ID" value="NZ_JBHSPA010000013.1"/>
</dbReference>